<dbReference type="SUPFAM" id="SSF55781">
    <property type="entry name" value="GAF domain-like"/>
    <property type="match status" value="1"/>
</dbReference>
<keyword evidence="1" id="KW-0472">Membrane</keyword>
<evidence type="ECO:0008006" key="4">
    <source>
        <dbReference type="Google" id="ProtNLM"/>
    </source>
</evidence>
<proteinExistence type="predicted"/>
<name>A0A1V9FWB7_9BACT</name>
<sequence>MAHQQPVKYIGSIILVYFNFIVLPLFILLTAKYCVMLETTAPVGNCVKILAADTNVFDNQVTIDSKISFRPFVNYLKDKIHHSSNTKARIYNYLIERFEEVPALMEPVTDAHLLEEHHDLLELLGTTLFPAVSEEEKNIFTMGVPYEFSIFNYAEPFRKLFTDENGEHFMLPDNMTGDFLKETQCALLYEHVLDKFYNIKLNEDPHLVYSIVDKDTGMKRFYRLRYDRRFIDISLKGSLPNIGNCAVCLNSLRILDLDRQLQTMPLDLFEVEGFGVWIAEDFTIQESLDSIRKILLRHEDCDLGVVQNLKKHIHALVGVSDVEVGITPFMQLNGRFVLDENCVKHGIVGKNWRLSDPESVATYNGVVGFFSEHPEPVALSVFDEKVLQVAPFTKPLLEAGVRSYMLYPIQNNDGLLGLLELASHIPNKIDQEVMNRVETAMPLLSLALLKNRDTFGNRIEKHIKEKFTALQPAVEWKFAEVAWEYLHNEDKEEARPVSGNVVFDNVYPLYGAIDVRNSSVERSRAIQKDLKAHIQLVNETFDTLQSRLQLPLLEGLKFKNFTFSQAIDNGLAAEDEVRINEFFEKEVQPVLLHLQSSHPQAREIITNYFNLVNDSDGYLYRNRNDYEQSMAAINEAVLESFEKQEEAMQQSYPHYFEKYKTDGVEYTIYIGQSIAPNNPFNMLYLKNIRLWQLNSMAEIARITHALIPSLPVPLQTTQLILIHSLPISIGFRKDERRFDVEGSYNIRYEIMKKRLDKVNIRDTNERLTQPGKIAMVYSNPREAQEYQEYILFLQSKNLLLPGMESLELEELQGVSGLKALRVSINLEG</sequence>
<dbReference type="AlphaFoldDB" id="A0A1V9FWB7"/>
<accession>A0A1V9FWB7</accession>
<organism evidence="2 3">
    <name type="scientific">Niastella vici</name>
    <dbReference type="NCBI Taxonomy" id="1703345"/>
    <lineage>
        <taxon>Bacteria</taxon>
        <taxon>Pseudomonadati</taxon>
        <taxon>Bacteroidota</taxon>
        <taxon>Chitinophagia</taxon>
        <taxon>Chitinophagales</taxon>
        <taxon>Chitinophagaceae</taxon>
        <taxon>Niastella</taxon>
    </lineage>
</organism>
<reference evidence="2 3" key="1">
    <citation type="submission" date="2016-03" db="EMBL/GenBank/DDBJ databases">
        <title>Niastella vici sp. nov., isolated from farmland soil.</title>
        <authorList>
            <person name="Chen L."/>
            <person name="Wang D."/>
            <person name="Yang S."/>
            <person name="Wang G."/>
        </authorList>
    </citation>
    <scope>NUCLEOTIDE SEQUENCE [LARGE SCALE GENOMIC DNA]</scope>
    <source>
        <strain evidence="2 3">DJ57</strain>
    </source>
</reference>
<gene>
    <name evidence="2" type="ORF">A3860_26895</name>
</gene>
<keyword evidence="1" id="KW-1133">Transmembrane helix</keyword>
<protein>
    <recommendedName>
        <fullName evidence="4">GAF domain-containing protein</fullName>
    </recommendedName>
</protein>
<comment type="caution">
    <text evidence="2">The sequence shown here is derived from an EMBL/GenBank/DDBJ whole genome shotgun (WGS) entry which is preliminary data.</text>
</comment>
<dbReference type="STRING" id="1703345.A3860_26895"/>
<dbReference type="Proteomes" id="UP000192796">
    <property type="component" value="Unassembled WGS sequence"/>
</dbReference>
<keyword evidence="3" id="KW-1185">Reference proteome</keyword>
<evidence type="ECO:0000313" key="3">
    <source>
        <dbReference type="Proteomes" id="UP000192796"/>
    </source>
</evidence>
<evidence type="ECO:0000313" key="2">
    <source>
        <dbReference type="EMBL" id="OQP62642.1"/>
    </source>
</evidence>
<dbReference type="EMBL" id="LVYD01000049">
    <property type="protein sequence ID" value="OQP62642.1"/>
    <property type="molecule type" value="Genomic_DNA"/>
</dbReference>
<evidence type="ECO:0000256" key="1">
    <source>
        <dbReference type="SAM" id="Phobius"/>
    </source>
</evidence>
<keyword evidence="1" id="KW-0812">Transmembrane</keyword>
<feature type="transmembrane region" description="Helical" evidence="1">
    <location>
        <begin position="7"/>
        <end position="29"/>
    </location>
</feature>